<dbReference type="GO" id="GO:0008234">
    <property type="term" value="F:cysteine-type peptidase activity"/>
    <property type="evidence" value="ECO:0007669"/>
    <property type="project" value="UniProtKB-KW"/>
</dbReference>
<feature type="domain" description="NlpC/P60" evidence="6">
    <location>
        <begin position="190"/>
        <end position="302"/>
    </location>
</feature>
<reference evidence="8" key="1">
    <citation type="submission" date="2017-08" db="EMBL/GenBank/DDBJ databases">
        <authorList>
            <person name="Varghese N."/>
            <person name="Submissions S."/>
        </authorList>
    </citation>
    <scope>NUCLEOTIDE SEQUENCE [LARGE SCALE GENOMIC DNA]</scope>
    <source>
        <strain evidence="8">USBA17B2</strain>
    </source>
</reference>
<evidence type="ECO:0000256" key="5">
    <source>
        <dbReference type="SAM" id="MobiDB-lite"/>
    </source>
</evidence>
<feature type="compositionally biased region" description="Polar residues" evidence="5">
    <location>
        <begin position="41"/>
        <end position="64"/>
    </location>
</feature>
<sequence>MKFTGKHRASSAAPRNGAAALMIGGLVAGTVATAGATTFRQETTPEASAPSVTEQTSAVSTNADQAREGAAALASLRSASLSELRDQSGADRSQARSAPADAASVSTVLAGSAFTGTTVEVEEVVEAAPATEQATATQEEAAAPAQQAAPQQQTQAAPQQQAAPAPQQQTQAAPQQQAAAAAPAPAPAPAPVGGGVVGIAQSYVGFPYVYGGNPPSAFDCSSFTWWVFQQAGIDIPRTVNGQKAAVTPVSNPQPGDLVFTNQFHHVGLYAGNGMVIEALNPGSGVTYGAPVYGGIWYGRITG</sequence>
<dbReference type="Pfam" id="PF00877">
    <property type="entry name" value="NLPC_P60"/>
    <property type="match status" value="1"/>
</dbReference>
<evidence type="ECO:0000256" key="3">
    <source>
        <dbReference type="ARBA" id="ARBA00022801"/>
    </source>
</evidence>
<keyword evidence="4" id="KW-0788">Thiol protease</keyword>
<dbReference type="RefSeq" id="WP_097187709.1">
    <property type="nucleotide sequence ID" value="NZ_OBQK01000004.1"/>
</dbReference>
<dbReference type="SUPFAM" id="SSF54001">
    <property type="entry name" value="Cysteine proteinases"/>
    <property type="match status" value="1"/>
</dbReference>
<keyword evidence="8" id="KW-1185">Reference proteome</keyword>
<feature type="region of interest" description="Disordered" evidence="5">
    <location>
        <begin position="41"/>
        <end position="66"/>
    </location>
</feature>
<dbReference type="Proteomes" id="UP000219688">
    <property type="component" value="Unassembled WGS sequence"/>
</dbReference>
<evidence type="ECO:0000313" key="7">
    <source>
        <dbReference type="EMBL" id="SOC54908.1"/>
    </source>
</evidence>
<feature type="compositionally biased region" description="Low complexity" evidence="5">
    <location>
        <begin position="129"/>
        <end position="183"/>
    </location>
</feature>
<feature type="region of interest" description="Disordered" evidence="5">
    <location>
        <begin position="84"/>
        <end position="105"/>
    </location>
</feature>
<dbReference type="AlphaFoldDB" id="A0A285VMV9"/>
<dbReference type="GO" id="GO:0006508">
    <property type="term" value="P:proteolysis"/>
    <property type="evidence" value="ECO:0007669"/>
    <property type="project" value="UniProtKB-KW"/>
</dbReference>
<dbReference type="EMBL" id="OBQK01000004">
    <property type="protein sequence ID" value="SOC54908.1"/>
    <property type="molecule type" value="Genomic_DNA"/>
</dbReference>
<dbReference type="PROSITE" id="PS51935">
    <property type="entry name" value="NLPC_P60"/>
    <property type="match status" value="1"/>
</dbReference>
<gene>
    <name evidence="7" type="ORF">SAMN05421879_10454</name>
</gene>
<comment type="similarity">
    <text evidence="1">Belongs to the peptidase C40 family.</text>
</comment>
<evidence type="ECO:0000256" key="1">
    <source>
        <dbReference type="ARBA" id="ARBA00007074"/>
    </source>
</evidence>
<evidence type="ECO:0000313" key="8">
    <source>
        <dbReference type="Proteomes" id="UP000219688"/>
    </source>
</evidence>
<dbReference type="InterPro" id="IPR038765">
    <property type="entry name" value="Papain-like_cys_pep_sf"/>
</dbReference>
<keyword evidence="3 7" id="KW-0378">Hydrolase</keyword>
<dbReference type="InterPro" id="IPR051202">
    <property type="entry name" value="Peptidase_C40"/>
</dbReference>
<dbReference type="PANTHER" id="PTHR47053">
    <property type="entry name" value="MUREIN DD-ENDOPEPTIDASE MEPH-RELATED"/>
    <property type="match status" value="1"/>
</dbReference>
<dbReference type="Gene3D" id="3.90.1720.10">
    <property type="entry name" value="endopeptidase domain like (from Nostoc punctiforme)"/>
    <property type="match status" value="1"/>
</dbReference>
<accession>A0A285VMV9</accession>
<evidence type="ECO:0000259" key="6">
    <source>
        <dbReference type="PROSITE" id="PS51935"/>
    </source>
</evidence>
<evidence type="ECO:0000256" key="2">
    <source>
        <dbReference type="ARBA" id="ARBA00022670"/>
    </source>
</evidence>
<dbReference type="PANTHER" id="PTHR47053:SF1">
    <property type="entry name" value="MUREIN DD-ENDOPEPTIDASE MEPH-RELATED"/>
    <property type="match status" value="1"/>
</dbReference>
<evidence type="ECO:0000256" key="4">
    <source>
        <dbReference type="ARBA" id="ARBA00022807"/>
    </source>
</evidence>
<proteinExistence type="inferred from homology"/>
<keyword evidence="2" id="KW-0645">Protease</keyword>
<feature type="region of interest" description="Disordered" evidence="5">
    <location>
        <begin position="129"/>
        <end position="189"/>
    </location>
</feature>
<organism evidence="7 8">
    <name type="scientific">Ornithinimicrobium cerasi</name>
    <dbReference type="NCBI Taxonomy" id="2248773"/>
    <lineage>
        <taxon>Bacteria</taxon>
        <taxon>Bacillati</taxon>
        <taxon>Actinomycetota</taxon>
        <taxon>Actinomycetes</taxon>
        <taxon>Micrococcales</taxon>
        <taxon>Ornithinimicrobiaceae</taxon>
        <taxon>Ornithinimicrobium</taxon>
    </lineage>
</organism>
<name>A0A285VMV9_9MICO</name>
<protein>
    <submittedName>
        <fullName evidence="7">Cell wall-associated hydrolase, NlpC family</fullName>
    </submittedName>
</protein>
<dbReference type="InterPro" id="IPR000064">
    <property type="entry name" value="NLP_P60_dom"/>
</dbReference>